<dbReference type="InterPro" id="IPR010281">
    <property type="entry name" value="DUF885"/>
</dbReference>
<protein>
    <recommendedName>
        <fullName evidence="3">DUF885 domain-containing protein</fullName>
    </recommendedName>
</protein>
<name>A0A977KBX7_9CREN</name>
<evidence type="ECO:0008006" key="3">
    <source>
        <dbReference type="Google" id="ProtNLM"/>
    </source>
</evidence>
<organism evidence="1 2">
    <name type="scientific">Ignicoccus pacificus DSM 13166</name>
    <dbReference type="NCBI Taxonomy" id="940294"/>
    <lineage>
        <taxon>Archaea</taxon>
        <taxon>Thermoproteota</taxon>
        <taxon>Thermoprotei</taxon>
        <taxon>Desulfurococcales</taxon>
        <taxon>Desulfurococcaceae</taxon>
        <taxon>Ignicoccus</taxon>
    </lineage>
</organism>
<dbReference type="AlphaFoldDB" id="A0A977KBX7"/>
<dbReference type="Pfam" id="PF05960">
    <property type="entry name" value="DUF885"/>
    <property type="match status" value="1"/>
</dbReference>
<evidence type="ECO:0000313" key="1">
    <source>
        <dbReference type="EMBL" id="UXD22837.1"/>
    </source>
</evidence>
<sequence>MGDPLNPLDKTLQDMFSCEPQTATYLGLHEYDFLYPELGCEWMSKCLDTLELDLSELSSWEEEKLELDIQEAVRSLKVMQITTGFWRYWKSYPIAPGLISEMLISTILRNAPEDFKKKALEARIKAIPRMLENSKEMLSKPKKVWVQLARAELNGLKLMLLDMNAPNDVLESLAEYDKWLDSLEPEEGFEPIGETLFEELLRIRGIVETPSSLASWARSEARKLKEELGEEPQGKEVENAKDVYLEAVKRAKNFVIEKKVAPLALDEELEAIDTPKPLIPTIPYAAYFPPAPFEWRNLGYLSVTPGAAKREYYDILNTAVHETYPGHHLQLSLHLPTRYRPIVANATDLIEGWAHYTEELMMELGFETNPRYVWQVKKDMLWRLVRVYVDVELSTGKMSFEEAVKELVEVAMLDENSAKAEVLRYTLSPGYQLSYAYGKRRIKEMREEVKEYLGSKFSLYEFHKTLLKEGSLPVDVLRKLILEEVQK</sequence>
<dbReference type="EMBL" id="CP006868">
    <property type="protein sequence ID" value="UXD22837.1"/>
    <property type="molecule type" value="Genomic_DNA"/>
</dbReference>
<reference evidence="1" key="1">
    <citation type="submission" date="2013-11" db="EMBL/GenBank/DDBJ databases">
        <title>Comparative genomics of Ignicoccus.</title>
        <authorList>
            <person name="Podar M."/>
        </authorList>
    </citation>
    <scope>NUCLEOTIDE SEQUENCE</scope>
    <source>
        <strain evidence="1">DSM 13166</strain>
    </source>
</reference>
<evidence type="ECO:0000313" key="2">
    <source>
        <dbReference type="Proteomes" id="UP001063698"/>
    </source>
</evidence>
<gene>
    <name evidence="1" type="ORF">IPA_08765</name>
</gene>
<dbReference type="KEGG" id="ipc:IPA_08765"/>
<dbReference type="PANTHER" id="PTHR33361">
    <property type="entry name" value="GLR0591 PROTEIN"/>
    <property type="match status" value="1"/>
</dbReference>
<dbReference type="PANTHER" id="PTHR33361:SF2">
    <property type="entry name" value="DUF885 DOMAIN-CONTAINING PROTEIN"/>
    <property type="match status" value="1"/>
</dbReference>
<dbReference type="Proteomes" id="UP001063698">
    <property type="component" value="Chromosome"/>
</dbReference>
<proteinExistence type="predicted"/>
<keyword evidence="2" id="KW-1185">Reference proteome</keyword>
<accession>A0A977KBX7</accession>